<dbReference type="PANTHER" id="PTHR33941:SF11">
    <property type="entry name" value="BACTERIAL MICROCOMPARTMENT SHELL PROTEIN PDUJ"/>
    <property type="match status" value="1"/>
</dbReference>
<keyword evidence="2" id="KW-1283">Bacterial microcompartment</keyword>
<dbReference type="SMART" id="SM00877">
    <property type="entry name" value="BMC"/>
    <property type="match status" value="1"/>
</dbReference>
<comment type="subcellular location">
    <subcellularLocation>
        <location evidence="1">Bacterial microcompartment</location>
    </subcellularLocation>
</comment>
<organism evidence="5 6">
    <name type="scientific">Ruminiclostridium sufflavum DSM 19573</name>
    <dbReference type="NCBI Taxonomy" id="1121337"/>
    <lineage>
        <taxon>Bacteria</taxon>
        <taxon>Bacillati</taxon>
        <taxon>Bacillota</taxon>
        <taxon>Clostridia</taxon>
        <taxon>Eubacteriales</taxon>
        <taxon>Oscillospiraceae</taxon>
        <taxon>Ruminiclostridium</taxon>
    </lineage>
</organism>
<name>A0A318XPK0_9FIRM</name>
<comment type="caution">
    <text evidence="5">The sequence shown here is derived from an EMBL/GenBank/DDBJ whole genome shotgun (WGS) entry which is preliminary data.</text>
</comment>
<evidence type="ECO:0000313" key="5">
    <source>
        <dbReference type="EMBL" id="PYG90241.1"/>
    </source>
</evidence>
<dbReference type="Proteomes" id="UP000248132">
    <property type="component" value="Unassembled WGS sequence"/>
</dbReference>
<dbReference type="InterPro" id="IPR044872">
    <property type="entry name" value="CcmK/CsoS1_BMC"/>
</dbReference>
<sequence>MDNAIGLLETKGLVAAINGADAAVKAASVKVIKVEKIGSAYVTVVIRGDVAAVKAAIDAAAEAASKYGELISAHVIPRPHEEVEKSFGFQE</sequence>
<evidence type="ECO:0000313" key="6">
    <source>
        <dbReference type="Proteomes" id="UP000248132"/>
    </source>
</evidence>
<evidence type="ECO:0000256" key="3">
    <source>
        <dbReference type="PROSITE-ProRule" id="PRU01278"/>
    </source>
</evidence>
<keyword evidence="6" id="KW-1185">Reference proteome</keyword>
<accession>A0A318XPK0</accession>
<dbReference type="CDD" id="cd07045">
    <property type="entry name" value="BMC_CcmK_like"/>
    <property type="match status" value="1"/>
</dbReference>
<reference evidence="5 6" key="1">
    <citation type="submission" date="2018-06" db="EMBL/GenBank/DDBJ databases">
        <title>Genomic Encyclopedia of Type Strains, Phase I: the one thousand microbial genomes (KMG-I) project.</title>
        <authorList>
            <person name="Kyrpides N."/>
        </authorList>
    </citation>
    <scope>NUCLEOTIDE SEQUENCE [LARGE SCALE GENOMIC DNA]</scope>
    <source>
        <strain evidence="5 6">DSM 19573</strain>
    </source>
</reference>
<dbReference type="Gene3D" id="3.30.70.1710">
    <property type="match status" value="1"/>
</dbReference>
<dbReference type="PANTHER" id="PTHR33941">
    <property type="entry name" value="PROPANEDIOL UTILIZATION PROTEIN PDUA"/>
    <property type="match status" value="1"/>
</dbReference>
<dbReference type="PROSITE" id="PS51930">
    <property type="entry name" value="BMC_2"/>
    <property type="match status" value="1"/>
</dbReference>
<evidence type="ECO:0000256" key="1">
    <source>
        <dbReference type="ARBA" id="ARBA00024322"/>
    </source>
</evidence>
<dbReference type="InterPro" id="IPR000249">
    <property type="entry name" value="BMC_dom"/>
</dbReference>
<dbReference type="InterPro" id="IPR050575">
    <property type="entry name" value="BMC_shell"/>
</dbReference>
<gene>
    <name evidence="5" type="ORF">LY28_00121</name>
</gene>
<dbReference type="EMBL" id="QKMR01000001">
    <property type="protein sequence ID" value="PYG90241.1"/>
    <property type="molecule type" value="Genomic_DNA"/>
</dbReference>
<dbReference type="SUPFAM" id="SSF143414">
    <property type="entry name" value="CcmK-like"/>
    <property type="match status" value="1"/>
</dbReference>
<proteinExistence type="inferred from homology"/>
<dbReference type="GO" id="GO:0031469">
    <property type="term" value="C:bacterial microcompartment"/>
    <property type="evidence" value="ECO:0007669"/>
    <property type="project" value="UniProtKB-SubCell"/>
</dbReference>
<evidence type="ECO:0000256" key="2">
    <source>
        <dbReference type="ARBA" id="ARBA00024446"/>
    </source>
</evidence>
<dbReference type="AlphaFoldDB" id="A0A318XPK0"/>
<dbReference type="InterPro" id="IPR037233">
    <property type="entry name" value="CcmK-like_sf"/>
</dbReference>
<comment type="similarity">
    <text evidence="3">Belongs to the bacterial microcompartments protein family.</text>
</comment>
<feature type="domain" description="BMC" evidence="4">
    <location>
        <begin position="4"/>
        <end position="88"/>
    </location>
</feature>
<protein>
    <submittedName>
        <fullName evidence="5">BMC domain-containing protein</fullName>
    </submittedName>
</protein>
<evidence type="ECO:0000259" key="4">
    <source>
        <dbReference type="PROSITE" id="PS51930"/>
    </source>
</evidence>
<dbReference type="Pfam" id="PF00936">
    <property type="entry name" value="BMC"/>
    <property type="match status" value="1"/>
</dbReference>
<dbReference type="RefSeq" id="WP_110460221.1">
    <property type="nucleotide sequence ID" value="NZ_QKMR01000001.1"/>
</dbReference>